<feature type="transmembrane region" description="Helical" evidence="1">
    <location>
        <begin position="12"/>
        <end position="29"/>
    </location>
</feature>
<dbReference type="GeneID" id="61128886"/>
<organism evidence="3 4">
    <name type="scientific">Macrococcoides caseolyticum</name>
    <dbReference type="NCBI Taxonomy" id="69966"/>
    <lineage>
        <taxon>Bacteria</taxon>
        <taxon>Bacillati</taxon>
        <taxon>Bacillota</taxon>
        <taxon>Bacilli</taxon>
        <taxon>Bacillales</taxon>
        <taxon>Staphylococcaceae</taxon>
        <taxon>Macrococcoides</taxon>
    </lineage>
</organism>
<dbReference type="AlphaFoldDB" id="A0A855GI66"/>
<dbReference type="EMBL" id="PIXC01000002">
    <property type="protein sequence ID" value="PKE27071.1"/>
    <property type="molecule type" value="Genomic_DNA"/>
</dbReference>
<protein>
    <recommendedName>
        <fullName evidence="2">Uncharacterized protein YyaB-like PH domain-containing protein</fullName>
    </recommendedName>
</protein>
<evidence type="ECO:0000259" key="2">
    <source>
        <dbReference type="Pfam" id="PF06713"/>
    </source>
</evidence>
<dbReference type="Pfam" id="PF06713">
    <property type="entry name" value="bPH_4"/>
    <property type="match status" value="1"/>
</dbReference>
<dbReference type="RefSeq" id="WP_101035481.1">
    <property type="nucleotide sequence ID" value="NZ_CP065729.1"/>
</dbReference>
<dbReference type="Proteomes" id="UP000233482">
    <property type="component" value="Unassembled WGS sequence"/>
</dbReference>
<evidence type="ECO:0000256" key="1">
    <source>
        <dbReference type="SAM" id="Phobius"/>
    </source>
</evidence>
<dbReference type="GO" id="GO:0030153">
    <property type="term" value="P:bacteriocin immunity"/>
    <property type="evidence" value="ECO:0007669"/>
    <property type="project" value="InterPro"/>
</dbReference>
<evidence type="ECO:0000313" key="4">
    <source>
        <dbReference type="Proteomes" id="UP000233482"/>
    </source>
</evidence>
<name>A0A855GI66_9STAP</name>
<feature type="domain" description="Uncharacterized protein YyaB-like PH" evidence="2">
    <location>
        <begin position="53"/>
        <end position="117"/>
    </location>
</feature>
<sequence length="139" mass="15734">MRYKSIVNSFQKSLVIIIVTLVSIAFYLNPLTSGLASFVLGGLLTYTLLNEFYVIEGNVLNITKGFERKAINVHDIELLNCVKVRDNVLVEIYGKEQKVVVKPKLTLEFIAHLKKVNPDIHIQNFNLADSMLDRVADIK</sequence>
<dbReference type="InterPro" id="IPR009589">
    <property type="entry name" value="PH_YyaB-like"/>
</dbReference>
<keyword evidence="1" id="KW-0472">Membrane</keyword>
<reference evidence="3 4" key="1">
    <citation type="submission" date="2017-12" db="EMBL/GenBank/DDBJ databases">
        <title>Genomics of Macrococcus caseolyticus.</title>
        <authorList>
            <person name="MacFadyen A.C."/>
            <person name="Paterson G.K."/>
        </authorList>
    </citation>
    <scope>NUCLEOTIDE SEQUENCE [LARGE SCALE GENOMIC DNA]</scope>
    <source>
        <strain evidence="3 4">5788_EF188</strain>
    </source>
</reference>
<accession>A0A855GI66</accession>
<gene>
    <name evidence="3" type="ORF">CW686_01095</name>
</gene>
<evidence type="ECO:0000313" key="3">
    <source>
        <dbReference type="EMBL" id="PKE27071.1"/>
    </source>
</evidence>
<keyword evidence="1" id="KW-0812">Transmembrane</keyword>
<comment type="caution">
    <text evidence="3">The sequence shown here is derived from an EMBL/GenBank/DDBJ whole genome shotgun (WGS) entry which is preliminary data.</text>
</comment>
<keyword evidence="1" id="KW-1133">Transmembrane helix</keyword>
<proteinExistence type="predicted"/>